<dbReference type="RefSeq" id="WP_309939608.1">
    <property type="nucleotide sequence ID" value="NZ_AP025305.1"/>
</dbReference>
<evidence type="ECO:0000313" key="1">
    <source>
        <dbReference type="EMBL" id="MDR6239817.1"/>
    </source>
</evidence>
<evidence type="ECO:0000313" key="2">
    <source>
        <dbReference type="Proteomes" id="UP001185092"/>
    </source>
</evidence>
<keyword evidence="2" id="KW-1185">Reference proteome</keyword>
<dbReference type="Proteomes" id="UP001185092">
    <property type="component" value="Unassembled WGS sequence"/>
</dbReference>
<reference evidence="1" key="1">
    <citation type="submission" date="2023-07" db="EMBL/GenBank/DDBJ databases">
        <title>Genomic Encyclopedia of Type Strains, Phase IV (KMG-IV): sequencing the most valuable type-strain genomes for metagenomic binning, comparative biology and taxonomic classification.</title>
        <authorList>
            <person name="Goeker M."/>
        </authorList>
    </citation>
    <scope>NUCLEOTIDE SEQUENCE</scope>
    <source>
        <strain evidence="1">DSM 26174</strain>
    </source>
</reference>
<proteinExistence type="predicted"/>
<comment type="caution">
    <text evidence="1">The sequence shown here is derived from an EMBL/GenBank/DDBJ whole genome shotgun (WGS) entry which is preliminary data.</text>
</comment>
<accession>A0AAE4BTN0</accession>
<gene>
    <name evidence="1" type="ORF">HNQ88_002865</name>
</gene>
<organism evidence="1 2">
    <name type="scientific">Aureibacter tunicatorum</name>
    <dbReference type="NCBI Taxonomy" id="866807"/>
    <lineage>
        <taxon>Bacteria</taxon>
        <taxon>Pseudomonadati</taxon>
        <taxon>Bacteroidota</taxon>
        <taxon>Cytophagia</taxon>
        <taxon>Cytophagales</taxon>
        <taxon>Persicobacteraceae</taxon>
        <taxon>Aureibacter</taxon>
    </lineage>
</organism>
<dbReference type="AlphaFoldDB" id="A0AAE4BTN0"/>
<sequence>MSFIFFENSDIYSGEGGRSFDINLMANYYIENYLTPSPVIDSTLSSKGSQQNNLDQSDKAVAAKYFLKSVAETQGKLDQSFLEEYIKDRPEYVQNACLEVNDLMSKIGVAKLHVPEKKKIKDVPSLKQKHIVFDKSLRDLFYQSTYSFKLKRKDQSAFEKLLKKLDRKLYKTNKRSLTFEMIKKQLDALSVSEAPVAFSHLKRYLYFLTKVRQMESIISDKQMNLLRTFQID</sequence>
<dbReference type="EMBL" id="JAVDQD010000003">
    <property type="protein sequence ID" value="MDR6239817.1"/>
    <property type="molecule type" value="Genomic_DNA"/>
</dbReference>
<protein>
    <submittedName>
        <fullName evidence="1">Uncharacterized protein</fullName>
    </submittedName>
</protein>
<name>A0AAE4BTN0_9BACT</name>